<sequence>MKCLHCNKENRAVAKYCKWCGKQFVVHDVLEGIVGLDNVKYQLKNITDTYTYLRSRGDINKVRISMNTIIIGETGTGKTMLAGIIRDYFHQHKIIDKPRLTIVDAVDYQRFVDRWDDNIKKARGGILFFDNVQKLLPDRYSNHVNPLDKLFVEMDHWDDDPIVIISGLTKGLDEFLLNNPSVTHRFKYRFDLPVPGYKDLYHICLNILSSKYGIVSYTHEAEKKLENYFKYQVKTKDETFGYAHLATMVAEDIFTSFISRGVGVCVVEACDIRGYVPEERTLEDILSDMNRYIGMSDVKRAVTEIAYTVKNEAERAERGLGNTAKAGMHIVLTGNPGTGKTTIARKLGEILAAIGYLDSGHVVETDRAGMVSPYQGETPKLVDRLCDRAMGGILFIDEAYTLAPLSPSGERDVQGTQALEKLMKRMEDDRGRFVVISAGYRTEMDNLFRINPGFRSRFNYFLNIDDYSPDELYQILLTFANEKKYVFSSDAETIARKMIEDIYECRDRDFANGRTMRQLFDNICKRQAGRLECREVQTLTDEEFMLIEPSDIPYEVPKPVDYKECLKAFDGLVGMDGVKKEIEGLAAFLNLQVRRGETSMFQGKHYVFTGSPGTGKTTVARIMADVFGKLGVLSRGQLVEADRSKLVAGYSGQTAIKTNQLIDSAIGGVLFIDEAYTLSSDSSDVFGHEAIDTLLKRMEDDRGKFVCIVAGYTDRMHDFIESNPGLKSRFTQTIHFDDYTADELTDIFMNMAESGKFIVGSDVALAVKRMFERLYLRRDRNFGNAREVRRVFDETIERQSRRLVGEMGKPYFKESDMYIIEMADIPQQSEDTIRPLDEVLNELDEFIGMRSVKDMMRRLAVQSMFMKQRSVQGVGRIQQISLNFILTGNPGTGKTTIARKMGEILQSMEILPTGNVVEVSRATLVGKYMGETPKIVNNMCDKAMGGILFIDEAYTLGGENDTYGNEAVETLMKRMEDDRGKFVVVAAGYKEQMDSFLTLNPGLAGRFTHRMNIDDYNEDELLAIYKKMASDEQYIVSPAAEFKLMDIIFRKVVNKTAMFGNAREMRTLLDTTIQQLSVRVSHIPPSQITADTYRLIMPEDITI</sequence>
<dbReference type="InterPro" id="IPR050773">
    <property type="entry name" value="CbxX/CfxQ_RuBisCO_ESX"/>
</dbReference>
<accession>A0ABX2ATZ7</accession>
<comment type="similarity">
    <text evidence="1">Belongs to the CbxX/CfxQ family.</text>
</comment>
<reference evidence="5 6" key="1">
    <citation type="submission" date="2020-05" db="EMBL/GenBank/DDBJ databases">
        <title>Distinct polysaccharide utilization as determinants for interspecies competition between intestinal Prevotella spp.</title>
        <authorList>
            <person name="Galvez E.J.C."/>
            <person name="Iljazovic A."/>
            <person name="Strowig T."/>
        </authorList>
    </citation>
    <scope>NUCLEOTIDE SEQUENCE [LARGE SCALE GENOMIC DNA]</scope>
    <source>
        <strain evidence="5 6">PROD</strain>
    </source>
</reference>
<evidence type="ECO:0000256" key="3">
    <source>
        <dbReference type="ARBA" id="ARBA00022840"/>
    </source>
</evidence>
<feature type="domain" description="AAA+ ATPase" evidence="4">
    <location>
        <begin position="326"/>
        <end position="465"/>
    </location>
</feature>
<dbReference type="EMBL" id="JABKKE010000010">
    <property type="protein sequence ID" value="NPE14110.1"/>
    <property type="molecule type" value="Genomic_DNA"/>
</dbReference>
<dbReference type="PRINTS" id="PR00819">
    <property type="entry name" value="CBXCFQXSUPER"/>
</dbReference>
<evidence type="ECO:0000256" key="2">
    <source>
        <dbReference type="ARBA" id="ARBA00022741"/>
    </source>
</evidence>
<dbReference type="RefSeq" id="WP_172175603.1">
    <property type="nucleotide sequence ID" value="NZ_CASGIA010000007.1"/>
</dbReference>
<dbReference type="PANTHER" id="PTHR43392">
    <property type="entry name" value="AAA-TYPE ATPASE FAMILY PROTEIN / ANKYRIN REPEAT FAMILY PROTEIN"/>
    <property type="match status" value="1"/>
</dbReference>
<evidence type="ECO:0000313" key="6">
    <source>
        <dbReference type="Proteomes" id="UP001193734"/>
    </source>
</evidence>
<proteinExistence type="inferred from homology"/>
<evidence type="ECO:0000256" key="1">
    <source>
        <dbReference type="ARBA" id="ARBA00010378"/>
    </source>
</evidence>
<dbReference type="InterPro" id="IPR027417">
    <property type="entry name" value="P-loop_NTPase"/>
</dbReference>
<dbReference type="GeneID" id="82157547"/>
<gene>
    <name evidence="5" type="ORF">HPS55_07190</name>
</gene>
<dbReference type="InterPro" id="IPR003959">
    <property type="entry name" value="ATPase_AAA_core"/>
</dbReference>
<dbReference type="CDD" id="cd00009">
    <property type="entry name" value="AAA"/>
    <property type="match status" value="2"/>
</dbReference>
<feature type="domain" description="AAA+ ATPase" evidence="4">
    <location>
        <begin position="602"/>
        <end position="740"/>
    </location>
</feature>
<feature type="domain" description="AAA+ ATPase" evidence="4">
    <location>
        <begin position="880"/>
        <end position="1017"/>
    </location>
</feature>
<dbReference type="Pfam" id="PF00004">
    <property type="entry name" value="AAA"/>
    <property type="match status" value="4"/>
</dbReference>
<dbReference type="InterPro" id="IPR041627">
    <property type="entry name" value="AAA_lid_6"/>
</dbReference>
<evidence type="ECO:0000259" key="4">
    <source>
        <dbReference type="SMART" id="SM00382"/>
    </source>
</evidence>
<keyword evidence="2" id="KW-0547">Nucleotide-binding</keyword>
<dbReference type="SMART" id="SM00382">
    <property type="entry name" value="AAA"/>
    <property type="match status" value="4"/>
</dbReference>
<keyword evidence="3" id="KW-0067">ATP-binding</keyword>
<dbReference type="InterPro" id="IPR000641">
    <property type="entry name" value="CbxX/CfxQ"/>
</dbReference>
<protein>
    <submittedName>
        <fullName evidence="5">AAA family ATPase</fullName>
    </submittedName>
</protein>
<dbReference type="Pfam" id="PF17866">
    <property type="entry name" value="AAA_lid_6"/>
    <property type="match status" value="3"/>
</dbReference>
<keyword evidence="6" id="KW-1185">Reference proteome</keyword>
<dbReference type="Gene3D" id="1.10.8.60">
    <property type="match status" value="3"/>
</dbReference>
<dbReference type="InterPro" id="IPR003593">
    <property type="entry name" value="AAA+_ATPase"/>
</dbReference>
<dbReference type="SUPFAM" id="SSF52540">
    <property type="entry name" value="P-loop containing nucleoside triphosphate hydrolases"/>
    <property type="match status" value="4"/>
</dbReference>
<organism evidence="5 6">
    <name type="scientific">Xylanibacter rodentium</name>
    <dbReference type="NCBI Taxonomy" id="2736289"/>
    <lineage>
        <taxon>Bacteria</taxon>
        <taxon>Pseudomonadati</taxon>
        <taxon>Bacteroidota</taxon>
        <taxon>Bacteroidia</taxon>
        <taxon>Bacteroidales</taxon>
        <taxon>Prevotellaceae</taxon>
        <taxon>Xylanibacter</taxon>
    </lineage>
</organism>
<dbReference type="Proteomes" id="UP001193734">
    <property type="component" value="Unassembled WGS sequence"/>
</dbReference>
<dbReference type="PANTHER" id="PTHR43392:SF2">
    <property type="entry name" value="AAA-TYPE ATPASE FAMILY PROTEIN _ ANKYRIN REPEAT FAMILY PROTEIN"/>
    <property type="match status" value="1"/>
</dbReference>
<dbReference type="Gene3D" id="3.40.50.300">
    <property type="entry name" value="P-loop containing nucleotide triphosphate hydrolases"/>
    <property type="match status" value="4"/>
</dbReference>
<name>A0ABX2ATZ7_9BACT</name>
<evidence type="ECO:0000313" key="5">
    <source>
        <dbReference type="EMBL" id="NPE14110.1"/>
    </source>
</evidence>
<comment type="caution">
    <text evidence="5">The sequence shown here is derived from an EMBL/GenBank/DDBJ whole genome shotgun (WGS) entry which is preliminary data.</text>
</comment>
<feature type="domain" description="AAA+ ATPase" evidence="4">
    <location>
        <begin position="64"/>
        <end position="196"/>
    </location>
</feature>